<dbReference type="Proteomes" id="UP000250088">
    <property type="component" value="Chromosome"/>
</dbReference>
<protein>
    <recommendedName>
        <fullName evidence="3">PIN domain-containing protein</fullName>
    </recommendedName>
</protein>
<gene>
    <name evidence="1" type="ORF">B1756_15115</name>
</gene>
<organism evidence="1 2">
    <name type="scientific">Natrarchaeobaculum aegyptiacum</name>
    <dbReference type="NCBI Taxonomy" id="745377"/>
    <lineage>
        <taxon>Archaea</taxon>
        <taxon>Methanobacteriati</taxon>
        <taxon>Methanobacteriota</taxon>
        <taxon>Stenosarchaea group</taxon>
        <taxon>Halobacteria</taxon>
        <taxon>Halobacteriales</taxon>
        <taxon>Natrialbaceae</taxon>
        <taxon>Natrarchaeobaculum</taxon>
    </lineage>
</organism>
<dbReference type="Pfam" id="PF11848">
    <property type="entry name" value="DUF3368"/>
    <property type="match status" value="1"/>
</dbReference>
<dbReference type="RefSeq" id="WP_086889292.1">
    <property type="nucleotide sequence ID" value="NZ_CP019893.1"/>
</dbReference>
<name>A0A2Z2HYN6_9EURY</name>
<keyword evidence="2" id="KW-1185">Reference proteome</keyword>
<dbReference type="KEGG" id="naj:B1756_15115"/>
<proteinExistence type="predicted"/>
<evidence type="ECO:0008006" key="3">
    <source>
        <dbReference type="Google" id="ProtNLM"/>
    </source>
</evidence>
<dbReference type="GeneID" id="32895430"/>
<dbReference type="EMBL" id="CP019893">
    <property type="protein sequence ID" value="ARS90927.1"/>
    <property type="molecule type" value="Genomic_DNA"/>
</dbReference>
<evidence type="ECO:0000313" key="1">
    <source>
        <dbReference type="EMBL" id="ARS90927.1"/>
    </source>
</evidence>
<evidence type="ECO:0000313" key="2">
    <source>
        <dbReference type="Proteomes" id="UP000250088"/>
    </source>
</evidence>
<dbReference type="AlphaFoldDB" id="A0A2Z2HYN6"/>
<dbReference type="OrthoDB" id="214513at2157"/>
<sequence>MARIVADTSALVSLGTAANHDVRPLDHLVDEHEVVVPERVVGELRETAAYDDRSGTGAGAVLERLSRIEVHQTELDPDFPLDDGENAAVTLANDLEATQLLCDEFNQLALVHASLATTRLVTTPTLLIAFMRNGHLEAADALEVLSDLRAARSWEGNAYVSRAVATLDRELD</sequence>
<accession>A0A2Z2HYN6</accession>
<reference evidence="2" key="1">
    <citation type="submission" date="2017-02" db="EMBL/GenBank/DDBJ databases">
        <title>Natronthermophilus aegyptiacus gen. nov.,sp. nov., an aerobic, extremely halophilic alkalithermophilic archaeon isolated from the athalassohaline Wadi An Natrun, Egypt.</title>
        <authorList>
            <person name="Zhao B."/>
        </authorList>
    </citation>
    <scope>NUCLEOTIDE SEQUENCE [LARGE SCALE GENOMIC DNA]</scope>
    <source>
        <strain evidence="2">JW/NM-HA 15</strain>
    </source>
</reference>
<dbReference type="InterPro" id="IPR021799">
    <property type="entry name" value="PIN-like_prokaryotic"/>
</dbReference>